<keyword evidence="1" id="KW-0723">Serine/threonine-protein kinase</keyword>
<dbReference type="PANTHER" id="PTHR27003:SF338">
    <property type="entry name" value="TYROSINE-PROTEIN KINASE, NON-RECEPTOR JAK_TYK2-RELATED"/>
    <property type="match status" value="1"/>
</dbReference>
<dbReference type="PANTHER" id="PTHR27003">
    <property type="entry name" value="OS07G0166700 PROTEIN"/>
    <property type="match status" value="1"/>
</dbReference>
<evidence type="ECO:0000259" key="7">
    <source>
        <dbReference type="PROSITE" id="PS50011"/>
    </source>
</evidence>
<dbReference type="SMART" id="SM00220">
    <property type="entry name" value="S_TKc"/>
    <property type="match status" value="1"/>
</dbReference>
<comment type="caution">
    <text evidence="8">The sequence shown here is derived from an EMBL/GenBank/DDBJ whole genome shotgun (WGS) entry which is preliminary data.</text>
</comment>
<gene>
    <name evidence="8" type="ORF">Tco_0842957</name>
</gene>
<dbReference type="PROSITE" id="PS00107">
    <property type="entry name" value="PROTEIN_KINASE_ATP"/>
    <property type="match status" value="1"/>
</dbReference>
<dbReference type="Gene3D" id="3.30.200.20">
    <property type="entry name" value="Phosphorylase Kinase, domain 1"/>
    <property type="match status" value="1"/>
</dbReference>
<feature type="binding site" evidence="6">
    <location>
        <position position="58"/>
    </location>
    <ligand>
        <name>ATP</name>
        <dbReference type="ChEBI" id="CHEBI:30616"/>
    </ligand>
</feature>
<protein>
    <submittedName>
        <fullName evidence="8">Kinase-like domain, phloem protein 2-like protein</fullName>
    </submittedName>
</protein>
<reference evidence="8" key="2">
    <citation type="submission" date="2022-01" db="EMBL/GenBank/DDBJ databases">
        <authorList>
            <person name="Yamashiro T."/>
            <person name="Shiraishi A."/>
            <person name="Satake H."/>
            <person name="Nakayama K."/>
        </authorList>
    </citation>
    <scope>NUCLEOTIDE SEQUENCE</scope>
</reference>
<evidence type="ECO:0000313" key="9">
    <source>
        <dbReference type="Proteomes" id="UP001151760"/>
    </source>
</evidence>
<dbReference type="Gene3D" id="1.10.510.10">
    <property type="entry name" value="Transferase(Phosphotransferase) domain 1"/>
    <property type="match status" value="1"/>
</dbReference>
<keyword evidence="2" id="KW-0808">Transferase</keyword>
<keyword evidence="4" id="KW-0418">Kinase</keyword>
<evidence type="ECO:0000256" key="6">
    <source>
        <dbReference type="PROSITE-ProRule" id="PRU10141"/>
    </source>
</evidence>
<organism evidence="8 9">
    <name type="scientific">Tanacetum coccineum</name>
    <dbReference type="NCBI Taxonomy" id="301880"/>
    <lineage>
        <taxon>Eukaryota</taxon>
        <taxon>Viridiplantae</taxon>
        <taxon>Streptophyta</taxon>
        <taxon>Embryophyta</taxon>
        <taxon>Tracheophyta</taxon>
        <taxon>Spermatophyta</taxon>
        <taxon>Magnoliopsida</taxon>
        <taxon>eudicotyledons</taxon>
        <taxon>Gunneridae</taxon>
        <taxon>Pentapetalae</taxon>
        <taxon>asterids</taxon>
        <taxon>campanulids</taxon>
        <taxon>Asterales</taxon>
        <taxon>Asteraceae</taxon>
        <taxon>Asteroideae</taxon>
        <taxon>Anthemideae</taxon>
        <taxon>Anthemidinae</taxon>
        <taxon>Tanacetum</taxon>
    </lineage>
</organism>
<evidence type="ECO:0000256" key="5">
    <source>
        <dbReference type="ARBA" id="ARBA00022840"/>
    </source>
</evidence>
<keyword evidence="9" id="KW-1185">Reference proteome</keyword>
<dbReference type="InterPro" id="IPR045272">
    <property type="entry name" value="ANXUR1/2-like"/>
</dbReference>
<evidence type="ECO:0000256" key="1">
    <source>
        <dbReference type="ARBA" id="ARBA00022527"/>
    </source>
</evidence>
<dbReference type="InterPro" id="IPR011009">
    <property type="entry name" value="Kinase-like_dom_sf"/>
</dbReference>
<reference evidence="8" key="1">
    <citation type="journal article" date="2022" name="Int. J. Mol. Sci.">
        <title>Draft Genome of Tanacetum Coccineum: Genomic Comparison of Closely Related Tanacetum-Family Plants.</title>
        <authorList>
            <person name="Yamashiro T."/>
            <person name="Shiraishi A."/>
            <person name="Nakayama K."/>
            <person name="Satake H."/>
        </authorList>
    </citation>
    <scope>NUCLEOTIDE SEQUENCE</scope>
</reference>
<dbReference type="Proteomes" id="UP001151760">
    <property type="component" value="Unassembled WGS sequence"/>
</dbReference>
<evidence type="ECO:0000313" key="8">
    <source>
        <dbReference type="EMBL" id="GJT08495.1"/>
    </source>
</evidence>
<dbReference type="InterPro" id="IPR008271">
    <property type="entry name" value="Ser/Thr_kinase_AS"/>
</dbReference>
<accession>A0ABQ5B0P6</accession>
<dbReference type="Pfam" id="PF07714">
    <property type="entry name" value="PK_Tyr_Ser-Thr"/>
    <property type="match status" value="1"/>
</dbReference>
<name>A0ABQ5B0P6_9ASTR</name>
<dbReference type="InterPro" id="IPR000719">
    <property type="entry name" value="Prot_kinase_dom"/>
</dbReference>
<keyword evidence="3 6" id="KW-0547">Nucleotide-binding</keyword>
<evidence type="ECO:0000256" key="3">
    <source>
        <dbReference type="ARBA" id="ARBA00022741"/>
    </source>
</evidence>
<dbReference type="PROSITE" id="PS50011">
    <property type="entry name" value="PROTEIN_KINASE_DOM"/>
    <property type="match status" value="1"/>
</dbReference>
<dbReference type="InterPro" id="IPR001245">
    <property type="entry name" value="Ser-Thr/Tyr_kinase_cat_dom"/>
</dbReference>
<dbReference type="InterPro" id="IPR017441">
    <property type="entry name" value="Protein_kinase_ATP_BS"/>
</dbReference>
<sequence length="867" mass="100368">MASLRKEFENLGIQLEEIKSATNNFSEENVIGHGGFGKVYKGELSHSHSEGKSMVAIKRLDRGRGQGDSEFHKEVRMLSCYRHENIISLLGFSSGREEMILIYEYASRGSLDGHLKDVTLTWTQRIRICLDAAKGLCYLHDPRETYQRLIHCDIKSANILLDDNFKAKVADFGLSKIGPANQQNSILVTGASGTHGYIDPVYMETYTLTKESDVYSFGVVLFEVLSGKLCFEFSNGQLKILVPMWKRSYEQKQLSGIVFQGLTEQMNQDSLETFADIAYKCLMRFREERPSMSLVVEKLEESLALQELHDSGLPKEYEEIAKAAVPPLIYRSLDELKVLLTKGFHVNEGKTRWLSANEKGEHIERIYIQSCLNPDEIKARDYLDRPLKHYDIDNSRFPVGLCYNYLFYHGFKARVRGQYLTPHISYTVNLVFRYEYHLPNRFETSWMVHNLPNISYDPLRYKIQGEDVTKVVLIYPTDMSQDGWFIVPLYHFTSQHTTADLQFGFQGRSITLLVAGIEFQPSEEKVELQVFEEYQHILKFASQSLVYRSLEELKHILRIGIHLKDYKTWFSLNKKGQHCEMISMKDCLIPNEDFTPRYQSDLRSRFPAGLYETHRKGFKTHVKTKLLSPLITYTVNLVFGGYCPEEEYIDFKYRLKGETTTSTVYLANTRQAGLFCVAELYQFNSDGSIVDIEIDFEDHRTNIQVEGISFEPLEKVELQVLEECQDIVEATSQSLTYISLEELKQILRIGIHLKDYKTWSSLNKKGEHYEMMSMKHCLISNEEFTPQYKFPAGLYNMEQKGFRTHVKTQLLNPLIPYTVNLVLYHSSFDDEAYVDLKYRVNGETRTSNVYLAKRGGDHLLWRIVSSH</sequence>
<proteinExistence type="predicted"/>
<evidence type="ECO:0000256" key="4">
    <source>
        <dbReference type="ARBA" id="ARBA00022777"/>
    </source>
</evidence>
<feature type="domain" description="Protein kinase" evidence="7">
    <location>
        <begin position="25"/>
        <end position="303"/>
    </location>
</feature>
<dbReference type="PROSITE" id="PS00108">
    <property type="entry name" value="PROTEIN_KINASE_ST"/>
    <property type="match status" value="1"/>
</dbReference>
<evidence type="ECO:0000256" key="2">
    <source>
        <dbReference type="ARBA" id="ARBA00022679"/>
    </source>
</evidence>
<dbReference type="EMBL" id="BQNB010012835">
    <property type="protein sequence ID" value="GJT08495.1"/>
    <property type="molecule type" value="Genomic_DNA"/>
</dbReference>
<keyword evidence="5 6" id="KW-0067">ATP-binding</keyword>
<dbReference type="SUPFAM" id="SSF56112">
    <property type="entry name" value="Protein kinase-like (PK-like)"/>
    <property type="match status" value="1"/>
</dbReference>